<evidence type="ECO:0000313" key="5">
    <source>
        <dbReference type="Proteomes" id="UP000245627"/>
    </source>
</evidence>
<dbReference type="OrthoDB" id="9766816at2"/>
<keyword evidence="1" id="KW-0560">Oxidoreductase</keyword>
<accession>A0A2T8HKW6</accession>
<proteinExistence type="predicted"/>
<gene>
    <name evidence="4" type="ORF">DC487_00265</name>
</gene>
<evidence type="ECO:0000313" key="4">
    <source>
        <dbReference type="EMBL" id="PVH26094.1"/>
    </source>
</evidence>
<dbReference type="PRINTS" id="PR00420">
    <property type="entry name" value="RNGMNOXGNASE"/>
</dbReference>
<reference evidence="4 5" key="1">
    <citation type="submission" date="2018-04" db="EMBL/GenBank/DDBJ databases">
        <title>Sphingobacterium cortibacter sp. nov.</title>
        <authorList>
            <person name="Li Y."/>
        </authorList>
    </citation>
    <scope>NUCLEOTIDE SEQUENCE [LARGE SCALE GENOMIC DNA]</scope>
    <source>
        <strain evidence="4 5">2c-3</strain>
    </source>
</reference>
<dbReference type="InterPro" id="IPR050493">
    <property type="entry name" value="FAD-dep_Monooxygenase_BioMet"/>
</dbReference>
<dbReference type="RefSeq" id="WP_116773940.1">
    <property type="nucleotide sequence ID" value="NZ_QDKG01000001.1"/>
</dbReference>
<organism evidence="4 5">
    <name type="scientific">Sphingobacterium corticibacter</name>
    <dbReference type="NCBI Taxonomy" id="2171749"/>
    <lineage>
        <taxon>Bacteria</taxon>
        <taxon>Pseudomonadati</taxon>
        <taxon>Bacteroidota</taxon>
        <taxon>Sphingobacteriia</taxon>
        <taxon>Sphingobacteriales</taxon>
        <taxon>Sphingobacteriaceae</taxon>
        <taxon>Sphingobacterium</taxon>
    </lineage>
</organism>
<name>A0A2T8HKW6_9SPHI</name>
<dbReference type="InterPro" id="IPR036188">
    <property type="entry name" value="FAD/NAD-bd_sf"/>
</dbReference>
<keyword evidence="5" id="KW-1185">Reference proteome</keyword>
<dbReference type="PANTHER" id="PTHR13789">
    <property type="entry name" value="MONOOXYGENASE"/>
    <property type="match status" value="1"/>
</dbReference>
<feature type="domain" description="FAD-binding" evidence="3">
    <location>
        <begin position="6"/>
        <end position="320"/>
    </location>
</feature>
<dbReference type="PANTHER" id="PTHR13789:SF309">
    <property type="entry name" value="PUTATIVE (AFU_ORTHOLOGUE AFUA_6G14510)-RELATED"/>
    <property type="match status" value="1"/>
</dbReference>
<dbReference type="Gene3D" id="3.50.50.60">
    <property type="entry name" value="FAD/NAD(P)-binding domain"/>
    <property type="match status" value="1"/>
</dbReference>
<dbReference type="NCBIfam" id="NF005243">
    <property type="entry name" value="PRK06753.1"/>
    <property type="match status" value="1"/>
</dbReference>
<comment type="caution">
    <text evidence="4">The sequence shown here is derived from an EMBL/GenBank/DDBJ whole genome shotgun (WGS) entry which is preliminary data.</text>
</comment>
<protein>
    <submittedName>
        <fullName evidence="4">Monooxygenase</fullName>
    </submittedName>
</protein>
<sequence length="389" mass="43741">MKSLDCEFAIIGGGVAGLSMGISLNALGKDFLIFEQASVLRGIGAGFGLAANAMRAFDYLGLREEAEQIGFYTETYNILDDEGRVLIAPDTARLGTQYQQKNLTVHRADLHTFLQSKINADQILLGKRILRYERQQESIQLFFADGSTYRCRYLIVADGVKSPIRQQLLPNAKPRYAGYTCWRATIANAHIGLKHGSETWGTQGRFGMTPLVRDRVYWYACLNAKAQDEKYKNYTPHDLLQHFGNYHAPIPAILTHTAQEDLLWNDIVDIKPLSQFAFGNILLIGDAAHATTPNMGQGACQALEDVAVLTDELKKNQTQEQAFVNFQRRRLARTRYITDTSWRIGQIAQWSNPILVPIRNALMRAMPAKWSEASLNKLLKQDFLTINPS</sequence>
<dbReference type="Proteomes" id="UP000245627">
    <property type="component" value="Unassembled WGS sequence"/>
</dbReference>
<dbReference type="GO" id="GO:0071949">
    <property type="term" value="F:FAD binding"/>
    <property type="evidence" value="ECO:0007669"/>
    <property type="project" value="InterPro"/>
</dbReference>
<dbReference type="AlphaFoldDB" id="A0A2T8HKW6"/>
<dbReference type="Pfam" id="PF01494">
    <property type="entry name" value="FAD_binding_3"/>
    <property type="match status" value="1"/>
</dbReference>
<dbReference type="EMBL" id="QDKG01000001">
    <property type="protein sequence ID" value="PVH26094.1"/>
    <property type="molecule type" value="Genomic_DNA"/>
</dbReference>
<keyword evidence="2 4" id="KW-0503">Monooxygenase</keyword>
<dbReference type="SUPFAM" id="SSF51905">
    <property type="entry name" value="FAD/NAD(P)-binding domain"/>
    <property type="match status" value="1"/>
</dbReference>
<dbReference type="GO" id="GO:0004497">
    <property type="term" value="F:monooxygenase activity"/>
    <property type="evidence" value="ECO:0007669"/>
    <property type="project" value="UniProtKB-KW"/>
</dbReference>
<evidence type="ECO:0000259" key="3">
    <source>
        <dbReference type="Pfam" id="PF01494"/>
    </source>
</evidence>
<dbReference type="InterPro" id="IPR002938">
    <property type="entry name" value="FAD-bd"/>
</dbReference>
<evidence type="ECO:0000256" key="1">
    <source>
        <dbReference type="ARBA" id="ARBA00023002"/>
    </source>
</evidence>
<evidence type="ECO:0000256" key="2">
    <source>
        <dbReference type="ARBA" id="ARBA00023033"/>
    </source>
</evidence>